<dbReference type="Proteomes" id="UP000240381">
    <property type="component" value="Unassembled WGS sequence"/>
</dbReference>
<name>A0A2R6BIF6_9ARCH</name>
<sequence length="186" mass="21384">MYKLIRNEWNLTLHDFSDKLIRALDKNLVMIIGLDEDASVYDSNVLVVVDSLSEEVRKAVASAALEVNEKHECVISYYLTTKDDEHTIRVFLSVEEKKKSDCKQAFEEFYQKIKSIASRVIFTGERYVYDSNVLVVVDSLSEEVRKAVASAALEVNEKHECVISYYLTTKDERLLDEFEKVANSIK</sequence>
<protein>
    <submittedName>
        <fullName evidence="1">Uncharacterized protein</fullName>
    </submittedName>
</protein>
<organism evidence="1 2">
    <name type="scientific">Candidatus Marsarchaeota G2 archaeon ECH_B_SAG-F08</name>
    <dbReference type="NCBI Taxonomy" id="1978165"/>
    <lineage>
        <taxon>Archaea</taxon>
        <taxon>Candidatus Marsarchaeota</taxon>
        <taxon>Candidatus Marsarchaeota group 2</taxon>
    </lineage>
</organism>
<reference evidence="1 2" key="1">
    <citation type="submission" date="2017-04" db="EMBL/GenBank/DDBJ databases">
        <title>Novel microbial lineages endemic to geothermal iron-oxide mats fill important gaps in the evolutionary history of Archaea.</title>
        <authorList>
            <person name="Jay Z.J."/>
            <person name="Beam J.P."/>
            <person name="Dlakic M."/>
            <person name="Rusch D.B."/>
            <person name="Kozubal M.A."/>
            <person name="Inskeep W.P."/>
        </authorList>
    </citation>
    <scope>NUCLEOTIDE SEQUENCE [LARGE SCALE GENOMIC DNA]</scope>
    <source>
        <strain evidence="1">ECH_B_SAG-F08</strain>
    </source>
</reference>
<comment type="caution">
    <text evidence="1">The sequence shown here is derived from an EMBL/GenBank/DDBJ whole genome shotgun (WGS) entry which is preliminary data.</text>
</comment>
<evidence type="ECO:0000313" key="1">
    <source>
        <dbReference type="EMBL" id="PSN98439.1"/>
    </source>
</evidence>
<evidence type="ECO:0000313" key="2">
    <source>
        <dbReference type="Proteomes" id="UP000240381"/>
    </source>
</evidence>
<dbReference type="AlphaFoldDB" id="A0A2R6BIF6"/>
<accession>A0A2R6BIF6</accession>
<proteinExistence type="predicted"/>
<gene>
    <name evidence="1" type="ORF">B9Q11_02295</name>
</gene>
<dbReference type="EMBL" id="NEXM01000032">
    <property type="protein sequence ID" value="PSN98439.1"/>
    <property type="molecule type" value="Genomic_DNA"/>
</dbReference>